<protein>
    <submittedName>
        <fullName evidence="1">Uncharacterized protein</fullName>
    </submittedName>
</protein>
<evidence type="ECO:0000313" key="2">
    <source>
        <dbReference type="Proteomes" id="UP000585614"/>
    </source>
</evidence>
<accession>A0A7J7SJL3</accession>
<proteinExistence type="predicted"/>
<dbReference type="AlphaFoldDB" id="A0A7J7SJL3"/>
<evidence type="ECO:0000313" key="1">
    <source>
        <dbReference type="EMBL" id="KAF6288493.1"/>
    </source>
</evidence>
<name>A0A7J7SJL3_RHIFE</name>
<dbReference type="Proteomes" id="UP000585614">
    <property type="component" value="Unassembled WGS sequence"/>
</dbReference>
<comment type="caution">
    <text evidence="1">The sequence shown here is derived from an EMBL/GenBank/DDBJ whole genome shotgun (WGS) entry which is preliminary data.</text>
</comment>
<organism evidence="1 2">
    <name type="scientific">Rhinolophus ferrumequinum</name>
    <name type="common">Greater horseshoe bat</name>
    <dbReference type="NCBI Taxonomy" id="59479"/>
    <lineage>
        <taxon>Eukaryota</taxon>
        <taxon>Metazoa</taxon>
        <taxon>Chordata</taxon>
        <taxon>Craniata</taxon>
        <taxon>Vertebrata</taxon>
        <taxon>Euteleostomi</taxon>
        <taxon>Mammalia</taxon>
        <taxon>Eutheria</taxon>
        <taxon>Laurasiatheria</taxon>
        <taxon>Chiroptera</taxon>
        <taxon>Yinpterochiroptera</taxon>
        <taxon>Rhinolophoidea</taxon>
        <taxon>Rhinolophidae</taxon>
        <taxon>Rhinolophinae</taxon>
        <taxon>Rhinolophus</taxon>
    </lineage>
</organism>
<sequence>MAGILSHPRTPEITWVADRVTQHPGGPGTSGHPAAECCVQPGAGRGLTRSLSACVAGLWAYSNSHKGARWATGSSEVLYVTGMVGMNYKNLLHNGFMAEMLVRERNKPCLNGLFHTPTFRIKSWFQVRIVLKSALVSAATRAAQTGCPLANMG</sequence>
<reference evidence="1 2" key="1">
    <citation type="journal article" date="2020" name="Nature">
        <title>Six reference-quality genomes reveal evolution of bat adaptations.</title>
        <authorList>
            <person name="Jebb D."/>
            <person name="Huang Z."/>
            <person name="Pippel M."/>
            <person name="Hughes G.M."/>
            <person name="Lavrichenko K."/>
            <person name="Devanna P."/>
            <person name="Winkler S."/>
            <person name="Jermiin L.S."/>
            <person name="Skirmuntt E.C."/>
            <person name="Katzourakis A."/>
            <person name="Burkitt-Gray L."/>
            <person name="Ray D.A."/>
            <person name="Sullivan K.A.M."/>
            <person name="Roscito J.G."/>
            <person name="Kirilenko B.M."/>
            <person name="Davalos L.M."/>
            <person name="Corthals A.P."/>
            <person name="Power M.L."/>
            <person name="Jones G."/>
            <person name="Ransome R.D."/>
            <person name="Dechmann D.K.N."/>
            <person name="Locatelli A.G."/>
            <person name="Puechmaille S.J."/>
            <person name="Fedrigo O."/>
            <person name="Jarvis E.D."/>
            <person name="Hiller M."/>
            <person name="Vernes S.C."/>
            <person name="Myers E.W."/>
            <person name="Teeling E.C."/>
        </authorList>
    </citation>
    <scope>NUCLEOTIDE SEQUENCE [LARGE SCALE GENOMIC DNA]</scope>
    <source>
        <strain evidence="1">MRhiFer1</strain>
        <tissue evidence="1">Lung</tissue>
    </source>
</reference>
<gene>
    <name evidence="1" type="ORF">mRhiFer1_009199</name>
</gene>
<dbReference type="EMBL" id="JACAGC010000022">
    <property type="protein sequence ID" value="KAF6288493.1"/>
    <property type="molecule type" value="Genomic_DNA"/>
</dbReference>